<reference evidence="1" key="1">
    <citation type="submission" date="2021-02" db="EMBL/GenBank/DDBJ databases">
        <authorList>
            <consortium name="DOE Joint Genome Institute"/>
            <person name="Ahrendt S."/>
            <person name="Looney B.P."/>
            <person name="Miyauchi S."/>
            <person name="Morin E."/>
            <person name="Drula E."/>
            <person name="Courty P.E."/>
            <person name="Chicoki N."/>
            <person name="Fauchery L."/>
            <person name="Kohler A."/>
            <person name="Kuo A."/>
            <person name="Labutti K."/>
            <person name="Pangilinan J."/>
            <person name="Lipzen A."/>
            <person name="Riley R."/>
            <person name="Andreopoulos W."/>
            <person name="He G."/>
            <person name="Johnson J."/>
            <person name="Barry K.W."/>
            <person name="Grigoriev I.V."/>
            <person name="Nagy L."/>
            <person name="Hibbett D."/>
            <person name="Henrissat B."/>
            <person name="Matheny P.B."/>
            <person name="Labbe J."/>
            <person name="Martin F."/>
        </authorList>
    </citation>
    <scope>NUCLEOTIDE SEQUENCE</scope>
    <source>
        <strain evidence="1">FP105234-sp</strain>
    </source>
</reference>
<sequence length="526" mass="55057">MRTSSNIASFALVVSAALGASALNDWSVPCTQGQCSYDLPAAEGAPSGSLKIWGSSGAISDITHAAGWTILDCNPHIMDQDIRMVCHNPAGQCGHLLENGAEGKIVRLPENCGKMPFAHVKRAWIPKDQSMPAVSGIKARDDTSGVVQALALSTNFAAASPSDGNVSFAIQGTSLPGANGDFNVTADAQRRSEIRADIARRGFISNALQKLSNLTKFNKTLSETLPPIDFDKPFNLFNTSIDCPANQFVPAAFSAKVSVDVEAKMHAVIQVGVVAAGTVIPPKITEIGVFGGLDGNMDSTLTVKANGIGKFDSGDIPIFEAGIPGLDFPGFLSIGPTFKVNGHVTADLELDLDASVDLNYNFDGVKLLFPPQEGSSSGSFTKGTNALSVSTSPTLDATANIEGHLIPSLNIGINALGGTAQATVFLNLDASATVALNSTATARLSASNTAGGSAGASVQGCVDISSALNVAGGASANFLNLFDQSKTVNLFQKNFDLFSVRPSLTDRVRRQLMFRVEVRRSQYWRC</sequence>
<proteinExistence type="predicted"/>
<dbReference type="Proteomes" id="UP000814033">
    <property type="component" value="Unassembled WGS sequence"/>
</dbReference>
<organism evidence="1 2">
    <name type="scientific">Auriscalpium vulgare</name>
    <dbReference type="NCBI Taxonomy" id="40419"/>
    <lineage>
        <taxon>Eukaryota</taxon>
        <taxon>Fungi</taxon>
        <taxon>Dikarya</taxon>
        <taxon>Basidiomycota</taxon>
        <taxon>Agaricomycotina</taxon>
        <taxon>Agaricomycetes</taxon>
        <taxon>Russulales</taxon>
        <taxon>Auriscalpiaceae</taxon>
        <taxon>Auriscalpium</taxon>
    </lineage>
</organism>
<protein>
    <submittedName>
        <fullName evidence="1">Uncharacterized protein</fullName>
    </submittedName>
</protein>
<accession>A0ACB8R086</accession>
<evidence type="ECO:0000313" key="2">
    <source>
        <dbReference type="Proteomes" id="UP000814033"/>
    </source>
</evidence>
<name>A0ACB8R086_9AGAM</name>
<keyword evidence="2" id="KW-1185">Reference proteome</keyword>
<evidence type="ECO:0000313" key="1">
    <source>
        <dbReference type="EMBL" id="KAI0037499.1"/>
    </source>
</evidence>
<reference evidence="1" key="2">
    <citation type="journal article" date="2022" name="New Phytol.">
        <title>Evolutionary transition to the ectomycorrhizal habit in the genomes of a hyperdiverse lineage of mushroom-forming fungi.</title>
        <authorList>
            <person name="Looney B."/>
            <person name="Miyauchi S."/>
            <person name="Morin E."/>
            <person name="Drula E."/>
            <person name="Courty P.E."/>
            <person name="Kohler A."/>
            <person name="Kuo A."/>
            <person name="LaButti K."/>
            <person name="Pangilinan J."/>
            <person name="Lipzen A."/>
            <person name="Riley R."/>
            <person name="Andreopoulos W."/>
            <person name="He G."/>
            <person name="Johnson J."/>
            <person name="Nolan M."/>
            <person name="Tritt A."/>
            <person name="Barry K.W."/>
            <person name="Grigoriev I.V."/>
            <person name="Nagy L.G."/>
            <person name="Hibbett D."/>
            <person name="Henrissat B."/>
            <person name="Matheny P.B."/>
            <person name="Labbe J."/>
            <person name="Martin F.M."/>
        </authorList>
    </citation>
    <scope>NUCLEOTIDE SEQUENCE</scope>
    <source>
        <strain evidence="1">FP105234-sp</strain>
    </source>
</reference>
<dbReference type="EMBL" id="MU276904">
    <property type="protein sequence ID" value="KAI0037499.1"/>
    <property type="molecule type" value="Genomic_DNA"/>
</dbReference>
<comment type="caution">
    <text evidence="1">The sequence shown here is derived from an EMBL/GenBank/DDBJ whole genome shotgun (WGS) entry which is preliminary data.</text>
</comment>
<gene>
    <name evidence="1" type="ORF">FA95DRAFT_94316</name>
</gene>